<dbReference type="InterPro" id="IPR036871">
    <property type="entry name" value="PX_dom_sf"/>
</dbReference>
<dbReference type="Proteomes" id="UP000676336">
    <property type="component" value="Unassembled WGS sequence"/>
</dbReference>
<reference evidence="2" key="1">
    <citation type="submission" date="2021-02" db="EMBL/GenBank/DDBJ databases">
        <authorList>
            <person name="Nowell W R."/>
        </authorList>
    </citation>
    <scope>NUCLEOTIDE SEQUENCE</scope>
</reference>
<evidence type="ECO:0000313" key="2">
    <source>
        <dbReference type="EMBL" id="CAF5228249.1"/>
    </source>
</evidence>
<name>A0A8S3KBU2_9BILA</name>
<protein>
    <recommendedName>
        <fullName evidence="1">PX domain-containing protein</fullName>
    </recommendedName>
</protein>
<dbReference type="GO" id="GO:0034498">
    <property type="term" value="P:early endosome to Golgi transport"/>
    <property type="evidence" value="ECO:0007669"/>
    <property type="project" value="TreeGrafter"/>
</dbReference>
<dbReference type="SUPFAM" id="SSF64268">
    <property type="entry name" value="PX domain"/>
    <property type="match status" value="1"/>
</dbReference>
<sequence>MTYRITTKTTMAMFKKSEFFVNRRFSDFLGLHNKLVHKHLQLGVIIPCPPEKDTFVMAKVKISKDEAIPTDFIDRRRSQLERYLNRLARHSKLVQDPDFREFIEMPTELPKSSNTQALSGAGVLRALTNISQQVTKLTTK</sequence>
<dbReference type="Pfam" id="PF00787">
    <property type="entry name" value="PX"/>
    <property type="match status" value="1"/>
</dbReference>
<dbReference type="InterPro" id="IPR001683">
    <property type="entry name" value="PX_dom"/>
</dbReference>
<evidence type="ECO:0000259" key="1">
    <source>
        <dbReference type="PROSITE" id="PS50195"/>
    </source>
</evidence>
<dbReference type="PANTHER" id="PTHR10555">
    <property type="entry name" value="SORTING NEXIN"/>
    <property type="match status" value="1"/>
</dbReference>
<dbReference type="GO" id="GO:0005829">
    <property type="term" value="C:cytosol"/>
    <property type="evidence" value="ECO:0007669"/>
    <property type="project" value="GOC"/>
</dbReference>
<dbReference type="PROSITE" id="PS50195">
    <property type="entry name" value="PX"/>
    <property type="match status" value="1"/>
</dbReference>
<proteinExistence type="predicted"/>
<dbReference type="SMART" id="SM00312">
    <property type="entry name" value="PX"/>
    <property type="match status" value="1"/>
</dbReference>
<dbReference type="GO" id="GO:0010008">
    <property type="term" value="C:endosome membrane"/>
    <property type="evidence" value="ECO:0007669"/>
    <property type="project" value="TreeGrafter"/>
</dbReference>
<dbReference type="PANTHER" id="PTHR10555:SF170">
    <property type="entry name" value="FI18122P1"/>
    <property type="match status" value="1"/>
</dbReference>
<dbReference type="GO" id="GO:0035091">
    <property type="term" value="F:phosphatidylinositol binding"/>
    <property type="evidence" value="ECO:0007669"/>
    <property type="project" value="InterPro"/>
</dbReference>
<dbReference type="EMBL" id="CAJOBI010366157">
    <property type="protein sequence ID" value="CAF5228249.1"/>
    <property type="molecule type" value="Genomic_DNA"/>
</dbReference>
<dbReference type="AlphaFoldDB" id="A0A8S3KBU2"/>
<evidence type="ECO:0000313" key="3">
    <source>
        <dbReference type="Proteomes" id="UP000676336"/>
    </source>
</evidence>
<feature type="non-terminal residue" evidence="2">
    <location>
        <position position="140"/>
    </location>
</feature>
<comment type="caution">
    <text evidence="2">The sequence shown here is derived from an EMBL/GenBank/DDBJ whole genome shotgun (WGS) entry which is preliminary data.</text>
</comment>
<organism evidence="2 3">
    <name type="scientific">Rotaria magnacalcarata</name>
    <dbReference type="NCBI Taxonomy" id="392030"/>
    <lineage>
        <taxon>Eukaryota</taxon>
        <taxon>Metazoa</taxon>
        <taxon>Spiralia</taxon>
        <taxon>Gnathifera</taxon>
        <taxon>Rotifera</taxon>
        <taxon>Eurotatoria</taxon>
        <taxon>Bdelloidea</taxon>
        <taxon>Philodinida</taxon>
        <taxon>Philodinidae</taxon>
        <taxon>Rotaria</taxon>
    </lineage>
</organism>
<gene>
    <name evidence="2" type="ORF">SMN809_LOCUS85664</name>
</gene>
<accession>A0A8S3KBU2</accession>
<feature type="domain" description="PX" evidence="1">
    <location>
        <begin position="1"/>
        <end position="110"/>
    </location>
</feature>
<dbReference type="Gene3D" id="3.30.1520.10">
    <property type="entry name" value="Phox-like domain"/>
    <property type="match status" value="1"/>
</dbReference>